<dbReference type="PANTHER" id="PTHR23418">
    <property type="entry name" value="ACIREDUCTONE DIOXYGENASE"/>
    <property type="match status" value="1"/>
</dbReference>
<dbReference type="Pfam" id="PF03079">
    <property type="entry name" value="ARD"/>
    <property type="match status" value="1"/>
</dbReference>
<dbReference type="InterPro" id="IPR023956">
    <property type="entry name" value="ARD_bac"/>
</dbReference>
<evidence type="ECO:0000256" key="5">
    <source>
        <dbReference type="ARBA" id="ARBA00022964"/>
    </source>
</evidence>
<keyword evidence="4 9" id="KW-0479">Metal-binding</keyword>
<organism evidence="10 11">
    <name type="scientific">Actinokineospora auranticolor</name>
    <dbReference type="NCBI Taxonomy" id="155976"/>
    <lineage>
        <taxon>Bacteria</taxon>
        <taxon>Bacillati</taxon>
        <taxon>Actinomycetota</taxon>
        <taxon>Actinomycetes</taxon>
        <taxon>Pseudonocardiales</taxon>
        <taxon>Pseudonocardiaceae</taxon>
        <taxon>Actinokineospora</taxon>
    </lineage>
</organism>
<dbReference type="GO" id="GO:0016151">
    <property type="term" value="F:nickel cation binding"/>
    <property type="evidence" value="ECO:0007669"/>
    <property type="project" value="UniProtKB-UniRule"/>
</dbReference>
<feature type="binding site" evidence="9">
    <location>
        <position position="102"/>
    </location>
    <ligand>
        <name>Fe(2+)</name>
        <dbReference type="ChEBI" id="CHEBI:29033"/>
    </ligand>
</feature>
<dbReference type="HAMAP" id="MF_01682">
    <property type="entry name" value="Salvage_MtnD"/>
    <property type="match status" value="1"/>
</dbReference>
<dbReference type="AlphaFoldDB" id="A0A2S6GD49"/>
<keyword evidence="8 9" id="KW-0486">Methionine biosynthesis</keyword>
<dbReference type="GO" id="GO:0019284">
    <property type="term" value="P:L-methionine salvage from S-adenosylmethionine"/>
    <property type="evidence" value="ECO:0007669"/>
    <property type="project" value="InterPro"/>
</dbReference>
<keyword evidence="5 9" id="KW-0223">Dioxygenase</keyword>
<proteinExistence type="inferred from homology"/>
<accession>A0A2S6GD49</accession>
<feature type="binding site" evidence="9">
    <location>
        <position position="144"/>
    </location>
    <ligand>
        <name>Fe(2+)</name>
        <dbReference type="ChEBI" id="CHEBI:29033"/>
    </ligand>
</feature>
<keyword evidence="7 9" id="KW-0408">Iron</keyword>
<dbReference type="GO" id="GO:0010308">
    <property type="term" value="F:acireductone dioxygenase (Ni2+-requiring) activity"/>
    <property type="evidence" value="ECO:0007669"/>
    <property type="project" value="UniProtKB-UniRule"/>
</dbReference>
<evidence type="ECO:0000256" key="2">
    <source>
        <dbReference type="ARBA" id="ARBA00022596"/>
    </source>
</evidence>
<comment type="catalytic activity">
    <reaction evidence="9">
        <text>1,2-dihydroxy-5-(methylsulfanyl)pent-1-en-3-one + O2 = 3-(methylsulfanyl)propanoate + CO + formate + 2 H(+)</text>
        <dbReference type="Rhea" id="RHEA:14161"/>
        <dbReference type="ChEBI" id="CHEBI:15378"/>
        <dbReference type="ChEBI" id="CHEBI:15379"/>
        <dbReference type="ChEBI" id="CHEBI:15740"/>
        <dbReference type="ChEBI" id="CHEBI:17245"/>
        <dbReference type="ChEBI" id="CHEBI:49016"/>
        <dbReference type="ChEBI" id="CHEBI:49252"/>
        <dbReference type="EC" id="1.13.11.53"/>
    </reaction>
</comment>
<dbReference type="InterPro" id="IPR004313">
    <property type="entry name" value="ARD"/>
</dbReference>
<dbReference type="Proteomes" id="UP000239203">
    <property type="component" value="Unassembled WGS sequence"/>
</dbReference>
<comment type="pathway">
    <text evidence="9">Amino-acid biosynthesis; L-methionine biosynthesis via salvage pathway; L-methionine from S-methyl-5-thio-alpha-D-ribose 1-phosphate: step 5/6.</text>
</comment>
<comment type="catalytic activity">
    <reaction evidence="1 9">
        <text>1,2-dihydroxy-5-(methylsulfanyl)pent-1-en-3-one + O2 = 4-methylsulfanyl-2-oxobutanoate + formate + 2 H(+)</text>
        <dbReference type="Rhea" id="RHEA:24504"/>
        <dbReference type="ChEBI" id="CHEBI:15378"/>
        <dbReference type="ChEBI" id="CHEBI:15379"/>
        <dbReference type="ChEBI" id="CHEBI:15740"/>
        <dbReference type="ChEBI" id="CHEBI:16723"/>
        <dbReference type="ChEBI" id="CHEBI:49252"/>
        <dbReference type="EC" id="1.13.11.54"/>
    </reaction>
</comment>
<protein>
    <recommendedName>
        <fullName evidence="9">Acireductone dioxygenase</fullName>
    </recommendedName>
    <alternativeName>
        <fullName evidence="9">1,2-dihydroxy-3-keto-5-methylthiopentene dioxygenase</fullName>
        <shortName evidence="9">DHK-MTPene dioxygenase</shortName>
    </alternativeName>
    <alternativeName>
        <fullName evidence="9">Acireductone dioxygenase (Fe(2+)-requiring)</fullName>
        <shortName evidence="9">ARD'</shortName>
        <shortName evidence="9">Fe-ARD</shortName>
        <ecNumber evidence="9">1.13.11.54</ecNumber>
    </alternativeName>
    <alternativeName>
        <fullName evidence="9">Acireductone dioxygenase (Ni(2+)-requiring)</fullName>
        <shortName evidence="9">ARD</shortName>
        <shortName evidence="9">Ni-ARD</shortName>
        <ecNumber evidence="9">1.13.11.53</ecNumber>
    </alternativeName>
</protein>
<dbReference type="SUPFAM" id="SSF51182">
    <property type="entry name" value="RmlC-like cupins"/>
    <property type="match status" value="1"/>
</dbReference>
<comment type="similarity">
    <text evidence="9">Belongs to the acireductone dioxygenase (ARD) family.</text>
</comment>
<keyword evidence="11" id="KW-1185">Reference proteome</keyword>
<dbReference type="EC" id="1.13.11.53" evidence="9"/>
<keyword evidence="3 9" id="KW-0028">Amino-acid biosynthesis</keyword>
<dbReference type="InterPro" id="IPR011051">
    <property type="entry name" value="RmlC_Cupin_sf"/>
</dbReference>
<feature type="binding site" evidence="9">
    <location>
        <position position="144"/>
    </location>
    <ligand>
        <name>Ni(2+)</name>
        <dbReference type="ChEBI" id="CHEBI:49786"/>
    </ligand>
</feature>
<dbReference type="Gene3D" id="2.60.120.10">
    <property type="entry name" value="Jelly Rolls"/>
    <property type="match status" value="1"/>
</dbReference>
<evidence type="ECO:0000313" key="11">
    <source>
        <dbReference type="Proteomes" id="UP000239203"/>
    </source>
</evidence>
<comment type="cofactor">
    <cofactor evidence="9">
        <name>Fe(2+)</name>
        <dbReference type="ChEBI" id="CHEBI:29033"/>
    </cofactor>
    <text evidence="9">Binds 1 Fe(2+) cation per monomer.</text>
</comment>
<comment type="subunit">
    <text evidence="9">Monomer.</text>
</comment>
<evidence type="ECO:0000256" key="4">
    <source>
        <dbReference type="ARBA" id="ARBA00022723"/>
    </source>
</evidence>
<gene>
    <name evidence="9" type="primary">mtnD</name>
    <name evidence="10" type="ORF">CLV40_13122</name>
</gene>
<dbReference type="GO" id="GO:0005506">
    <property type="term" value="F:iron ion binding"/>
    <property type="evidence" value="ECO:0007669"/>
    <property type="project" value="UniProtKB-UniRule"/>
</dbReference>
<dbReference type="OrthoDB" id="9795636at2"/>
<name>A0A2S6GD49_9PSEU</name>
<dbReference type="PANTHER" id="PTHR23418:SF0">
    <property type="entry name" value="ACIREDUCTONE DIOXYGENASE"/>
    <property type="match status" value="1"/>
</dbReference>
<evidence type="ECO:0000256" key="7">
    <source>
        <dbReference type="ARBA" id="ARBA00023004"/>
    </source>
</evidence>
<feature type="binding site" evidence="9">
    <location>
        <position position="102"/>
    </location>
    <ligand>
        <name>Ni(2+)</name>
        <dbReference type="ChEBI" id="CHEBI:49786"/>
    </ligand>
</feature>
<dbReference type="GO" id="GO:0010309">
    <property type="term" value="F:acireductone dioxygenase [iron(II)-requiring] activity"/>
    <property type="evidence" value="ECO:0007669"/>
    <property type="project" value="UniProtKB-UniRule"/>
</dbReference>
<feature type="binding site" evidence="9">
    <location>
        <position position="100"/>
    </location>
    <ligand>
        <name>Ni(2+)</name>
        <dbReference type="ChEBI" id="CHEBI:49786"/>
    </ligand>
</feature>
<keyword evidence="2 9" id="KW-0533">Nickel</keyword>
<evidence type="ECO:0000256" key="1">
    <source>
        <dbReference type="ARBA" id="ARBA00000428"/>
    </source>
</evidence>
<comment type="cofactor">
    <cofactor evidence="9">
        <name>Ni(2+)</name>
        <dbReference type="ChEBI" id="CHEBI:49786"/>
    </cofactor>
    <text evidence="9">Binds 1 nickel ion per monomer.</text>
</comment>
<evidence type="ECO:0000313" key="10">
    <source>
        <dbReference type="EMBL" id="PPK63153.1"/>
    </source>
</evidence>
<feature type="site" description="May play a role in metal incorporation in vivo" evidence="9">
    <location>
        <position position="99"/>
    </location>
</feature>
<evidence type="ECO:0000256" key="9">
    <source>
        <dbReference type="HAMAP-Rule" id="MF_01682"/>
    </source>
</evidence>
<comment type="function">
    <text evidence="9">Catalyzes 2 different reactions between oxygene and the acireductone 1,2-dihydroxy-3-keto-5-methylthiopentene (DHK-MTPene) depending upon the metal bound in the active site. Fe-containing acireductone dioxygenase (Fe-ARD) produces formate and 2-keto-4-methylthiobutyrate (KMTB), the alpha-ketoacid precursor of methionine in the methionine recycle pathway. Ni-containing acireductone dioxygenase (Ni-ARD) produces methylthiopropionate, carbon monoxide and formate, and does not lie on the methionine recycle pathway.</text>
</comment>
<dbReference type="InterPro" id="IPR014710">
    <property type="entry name" value="RmlC-like_jellyroll"/>
</dbReference>
<feature type="site" description="Important to generate the dianion" evidence="9">
    <location>
        <position position="108"/>
    </location>
</feature>
<dbReference type="UniPathway" id="UPA00904">
    <property type="reaction ID" value="UER00878"/>
</dbReference>
<reference evidence="10 11" key="1">
    <citation type="submission" date="2018-02" db="EMBL/GenBank/DDBJ databases">
        <title>Genomic Encyclopedia of Archaeal and Bacterial Type Strains, Phase II (KMG-II): from individual species to whole genera.</title>
        <authorList>
            <person name="Goeker M."/>
        </authorList>
    </citation>
    <scope>NUCLEOTIDE SEQUENCE [LARGE SCALE GENOMIC DNA]</scope>
    <source>
        <strain evidence="10 11">YU 961-1</strain>
    </source>
</reference>
<feature type="site" description="May play a role in transmitting local conformational changes" evidence="9">
    <location>
        <position position="105"/>
    </location>
</feature>
<keyword evidence="6 9" id="KW-0560">Oxidoreductase</keyword>
<dbReference type="EC" id="1.13.11.54" evidence="9"/>
<evidence type="ECO:0000256" key="3">
    <source>
        <dbReference type="ARBA" id="ARBA00022605"/>
    </source>
</evidence>
<dbReference type="GO" id="GO:0019509">
    <property type="term" value="P:L-methionine salvage from methylthioadenosine"/>
    <property type="evidence" value="ECO:0007669"/>
    <property type="project" value="UniProtKB-UniRule"/>
</dbReference>
<sequence>MTLLRIMSDTDRSSVSLSTTDVAVIAAELAPFGVRLDRWPTTDLADTDGPAEVLAAYAADVDALRGEFPIVDVIRMVPRDDDPEWTRQAVAARCRFLDEHTHDEDEVRFFVDGVGCFYLHLDDKVYAVVCERGDLVSVPAGTAHWFDMGERPDFCAIRFFQEEDGWVAGFTGSTVASRMPTLDELRAPAGSPR</sequence>
<feature type="binding site" evidence="9">
    <location>
        <position position="106"/>
    </location>
    <ligand>
        <name>Ni(2+)</name>
        <dbReference type="ChEBI" id="CHEBI:49786"/>
    </ligand>
</feature>
<feature type="binding site" evidence="9">
    <location>
        <position position="100"/>
    </location>
    <ligand>
        <name>Fe(2+)</name>
        <dbReference type="ChEBI" id="CHEBI:29033"/>
    </ligand>
</feature>
<evidence type="ECO:0000256" key="6">
    <source>
        <dbReference type="ARBA" id="ARBA00023002"/>
    </source>
</evidence>
<dbReference type="RefSeq" id="WP_104482963.1">
    <property type="nucleotide sequence ID" value="NZ_CP154825.1"/>
</dbReference>
<dbReference type="CDD" id="cd02232">
    <property type="entry name" value="cupin_ARD"/>
    <property type="match status" value="1"/>
</dbReference>
<dbReference type="EMBL" id="PTIX01000031">
    <property type="protein sequence ID" value="PPK63153.1"/>
    <property type="molecule type" value="Genomic_DNA"/>
</dbReference>
<feature type="binding site" evidence="9">
    <location>
        <position position="106"/>
    </location>
    <ligand>
        <name>Fe(2+)</name>
        <dbReference type="ChEBI" id="CHEBI:29033"/>
    </ligand>
</feature>
<evidence type="ECO:0000256" key="8">
    <source>
        <dbReference type="ARBA" id="ARBA00023167"/>
    </source>
</evidence>
<comment type="caution">
    <text evidence="10">The sequence shown here is derived from an EMBL/GenBank/DDBJ whole genome shotgun (WGS) entry which is preliminary data.</text>
</comment>